<evidence type="ECO:0000256" key="2">
    <source>
        <dbReference type="ARBA" id="ARBA00009387"/>
    </source>
</evidence>
<evidence type="ECO:0000259" key="3">
    <source>
        <dbReference type="Pfam" id="PF01464"/>
    </source>
</evidence>
<dbReference type="OrthoDB" id="9801695at2"/>
<dbReference type="InterPro" id="IPR023346">
    <property type="entry name" value="Lysozyme-like_dom_sf"/>
</dbReference>
<dbReference type="EMBL" id="CP043538">
    <property type="protein sequence ID" value="QGY06334.1"/>
    <property type="molecule type" value="Genomic_DNA"/>
</dbReference>
<reference evidence="4 5" key="2">
    <citation type="journal article" date="2013" name="Genome Announc.">
        <title>Draft Genome Sequence of Methylobacterium mesophilicum Strain SR1.6/6, Isolated from Citrus sinensis.</title>
        <authorList>
            <person name="Marinho Almeida D."/>
            <person name="Dini-Andreote F."/>
            <person name="Camargo Neves A.A."/>
            <person name="Juca Ramos R.T."/>
            <person name="Andreote F.D."/>
            <person name="Carneiro A.R."/>
            <person name="Oliveira de Souza Lima A."/>
            <person name="Caracciolo Gomes de Sa P.H."/>
            <person name="Ribeiro Barbosa M.S."/>
            <person name="Araujo W.L."/>
            <person name="Silva A."/>
        </authorList>
    </citation>
    <scope>NUCLEOTIDE SEQUENCE [LARGE SCALE GENOMIC DNA]</scope>
    <source>
        <strain evidence="4 5">SR1.6/6</strain>
    </source>
</reference>
<evidence type="ECO:0000313" key="4">
    <source>
        <dbReference type="EMBL" id="QGY06334.1"/>
    </source>
</evidence>
<name>A0A6B9G4E1_9HYPH</name>
<comment type="similarity">
    <text evidence="1">Belongs to the transglycosylase Slt family.</text>
</comment>
<feature type="domain" description="Transglycosylase SLT" evidence="3">
    <location>
        <begin position="91"/>
        <end position="192"/>
    </location>
</feature>
<dbReference type="Gene3D" id="1.10.530.10">
    <property type="match status" value="1"/>
</dbReference>
<gene>
    <name evidence="4" type="ORF">MMSR116_24775</name>
</gene>
<dbReference type="Proteomes" id="UP000012488">
    <property type="component" value="Chromosome"/>
</dbReference>
<dbReference type="AlphaFoldDB" id="A0A6B9G4E1"/>
<dbReference type="SUPFAM" id="SSF53955">
    <property type="entry name" value="Lysozyme-like"/>
    <property type="match status" value="1"/>
</dbReference>
<proteinExistence type="inferred from homology"/>
<comment type="similarity">
    <text evidence="2">Belongs to the virb1 family.</text>
</comment>
<organism evidence="4 5">
    <name type="scientific">Methylobacterium mesophilicum SR1.6/6</name>
    <dbReference type="NCBI Taxonomy" id="908290"/>
    <lineage>
        <taxon>Bacteria</taxon>
        <taxon>Pseudomonadati</taxon>
        <taxon>Pseudomonadota</taxon>
        <taxon>Alphaproteobacteria</taxon>
        <taxon>Hyphomicrobiales</taxon>
        <taxon>Methylobacteriaceae</taxon>
        <taxon>Methylobacterium</taxon>
    </lineage>
</organism>
<evidence type="ECO:0000256" key="1">
    <source>
        <dbReference type="ARBA" id="ARBA00007734"/>
    </source>
</evidence>
<protein>
    <submittedName>
        <fullName evidence="4">Lytic transglycosylase domain-containing protein</fullName>
    </submittedName>
</protein>
<accession>A0A6B9G4E1</accession>
<dbReference type="CDD" id="cd00254">
    <property type="entry name" value="LT-like"/>
    <property type="match status" value="1"/>
</dbReference>
<evidence type="ECO:0000313" key="5">
    <source>
        <dbReference type="Proteomes" id="UP000012488"/>
    </source>
</evidence>
<reference evidence="4 5" key="1">
    <citation type="journal article" date="2012" name="Genet. Mol. Biol.">
        <title>Analysis of 16S rRNA and mxaF genes revealing insights into Methylobacterium niche-specific plant association.</title>
        <authorList>
            <person name="Dourado M.N."/>
            <person name="Andreote F.D."/>
            <person name="Dini-Andreote F."/>
            <person name="Conti R."/>
            <person name="Araujo J.M."/>
            <person name="Araujo W.L."/>
        </authorList>
    </citation>
    <scope>NUCLEOTIDE SEQUENCE [LARGE SCALE GENOMIC DNA]</scope>
    <source>
        <strain evidence="4 5">SR1.6/6</strain>
    </source>
</reference>
<dbReference type="PANTHER" id="PTHR37423">
    <property type="entry name" value="SOLUBLE LYTIC MUREIN TRANSGLYCOSYLASE-RELATED"/>
    <property type="match status" value="1"/>
</dbReference>
<dbReference type="KEGG" id="mmes:MMSR116_24775"/>
<sequence>MGAASLGVALTVLPSQPERDVVAPVAAVPALTPQPPSLIAIMSADGAIANFVRTNLTAVNAAAAIPQFAGTLQDTWLNAFYGDKQRLRQFIEHTAEASGLPVDFFLRLLQQESGLDHRAVSRAGAQGVAQFMPATAAERGLVDPFDPFEAIPKAAEFLREQRAAFGSLGLAAAAYNAGPQRVRNWLAGRSSLPQETRAYVAKITGRSADDWRQGGDMIAIAEPVARNGW</sequence>
<dbReference type="Pfam" id="PF01464">
    <property type="entry name" value="SLT"/>
    <property type="match status" value="1"/>
</dbReference>
<dbReference type="InterPro" id="IPR008258">
    <property type="entry name" value="Transglycosylase_SLT_dom_1"/>
</dbReference>
<dbReference type="PANTHER" id="PTHR37423:SF2">
    <property type="entry name" value="MEMBRANE-BOUND LYTIC MUREIN TRANSGLYCOSYLASE C"/>
    <property type="match status" value="1"/>
</dbReference>